<dbReference type="CDD" id="cd12291">
    <property type="entry name" value="RRM1_La"/>
    <property type="match status" value="2"/>
</dbReference>
<gene>
    <name evidence="8" type="ORF">BOTBODRAFT_69609</name>
</gene>
<evidence type="ECO:0000256" key="4">
    <source>
        <dbReference type="PROSITE-ProRule" id="PRU00332"/>
    </source>
</evidence>
<feature type="domain" description="HTH La-type RNA-binding" evidence="7">
    <location>
        <begin position="258"/>
        <end position="351"/>
    </location>
</feature>
<dbReference type="InterPro" id="IPR012677">
    <property type="entry name" value="Nucleotide-bd_a/b_plait_sf"/>
</dbReference>
<dbReference type="SMART" id="SM00360">
    <property type="entry name" value="RRM"/>
    <property type="match status" value="2"/>
</dbReference>
<keyword evidence="9" id="KW-1185">Reference proteome</keyword>
<dbReference type="PANTHER" id="PTHR22792:SF140">
    <property type="entry name" value="ACHILLES, ISOFORM A"/>
    <property type="match status" value="1"/>
</dbReference>
<keyword evidence="2 4" id="KW-0694">RNA-binding</keyword>
<keyword evidence="3" id="KW-0539">Nucleus</keyword>
<dbReference type="Proteomes" id="UP000027195">
    <property type="component" value="Unassembled WGS sequence"/>
</dbReference>
<evidence type="ECO:0000313" key="9">
    <source>
        <dbReference type="Proteomes" id="UP000027195"/>
    </source>
</evidence>
<dbReference type="InterPro" id="IPR036390">
    <property type="entry name" value="WH_DNA-bd_sf"/>
</dbReference>
<dbReference type="GO" id="GO:1990904">
    <property type="term" value="C:ribonucleoprotein complex"/>
    <property type="evidence" value="ECO:0007669"/>
    <property type="project" value="InterPro"/>
</dbReference>
<dbReference type="STRING" id="930990.A0A067MAG0"/>
<evidence type="ECO:0000256" key="3">
    <source>
        <dbReference type="ARBA" id="ARBA00023242"/>
    </source>
</evidence>
<dbReference type="InterPro" id="IPR036388">
    <property type="entry name" value="WH-like_DNA-bd_sf"/>
</dbReference>
<feature type="domain" description="RRM" evidence="6">
    <location>
        <begin position="353"/>
        <end position="452"/>
    </location>
</feature>
<dbReference type="EMBL" id="KL198086">
    <property type="protein sequence ID" value="KDQ08807.1"/>
    <property type="molecule type" value="Genomic_DNA"/>
</dbReference>
<proteinExistence type="predicted"/>
<dbReference type="InterPro" id="IPR006630">
    <property type="entry name" value="La_HTH"/>
</dbReference>
<dbReference type="InterPro" id="IPR045180">
    <property type="entry name" value="La_dom_prot"/>
</dbReference>
<organism evidence="8 9">
    <name type="scientific">Botryobasidium botryosum (strain FD-172 SS1)</name>
    <dbReference type="NCBI Taxonomy" id="930990"/>
    <lineage>
        <taxon>Eukaryota</taxon>
        <taxon>Fungi</taxon>
        <taxon>Dikarya</taxon>
        <taxon>Basidiomycota</taxon>
        <taxon>Agaricomycotina</taxon>
        <taxon>Agaricomycetes</taxon>
        <taxon>Cantharellales</taxon>
        <taxon>Botryobasidiaceae</taxon>
        <taxon>Botryobasidium</taxon>
    </lineage>
</organism>
<accession>A0A067MAG0</accession>
<feature type="domain" description="RRM" evidence="6">
    <location>
        <begin position="134"/>
        <end position="227"/>
    </location>
</feature>
<dbReference type="Gene3D" id="1.10.10.10">
    <property type="entry name" value="Winged helix-like DNA-binding domain superfamily/Winged helix DNA-binding domain"/>
    <property type="match status" value="2"/>
</dbReference>
<dbReference type="GO" id="GO:0005634">
    <property type="term" value="C:nucleus"/>
    <property type="evidence" value="ECO:0007669"/>
    <property type="project" value="UniProtKB-SubCell"/>
</dbReference>
<dbReference type="PANTHER" id="PTHR22792">
    <property type="entry name" value="LUPUS LA PROTEIN-RELATED"/>
    <property type="match status" value="1"/>
</dbReference>
<dbReference type="OrthoDB" id="439993at2759"/>
<dbReference type="AlphaFoldDB" id="A0A067MAG0"/>
<reference evidence="9" key="1">
    <citation type="journal article" date="2014" name="Proc. Natl. Acad. Sci. U.S.A.">
        <title>Extensive sampling of basidiomycete genomes demonstrates inadequacy of the white-rot/brown-rot paradigm for wood decay fungi.</title>
        <authorList>
            <person name="Riley R."/>
            <person name="Salamov A.A."/>
            <person name="Brown D.W."/>
            <person name="Nagy L.G."/>
            <person name="Floudas D."/>
            <person name="Held B.W."/>
            <person name="Levasseur A."/>
            <person name="Lombard V."/>
            <person name="Morin E."/>
            <person name="Otillar R."/>
            <person name="Lindquist E.A."/>
            <person name="Sun H."/>
            <person name="LaButti K.M."/>
            <person name="Schmutz J."/>
            <person name="Jabbour D."/>
            <person name="Luo H."/>
            <person name="Baker S.E."/>
            <person name="Pisabarro A.G."/>
            <person name="Walton J.D."/>
            <person name="Blanchette R.A."/>
            <person name="Henrissat B."/>
            <person name="Martin F."/>
            <person name="Cullen D."/>
            <person name="Hibbett D.S."/>
            <person name="Grigoriev I.V."/>
        </authorList>
    </citation>
    <scope>NUCLEOTIDE SEQUENCE [LARGE SCALE GENOMIC DNA]</scope>
    <source>
        <strain evidence="9">FD-172 SS1</strain>
    </source>
</reference>
<dbReference type="InterPro" id="IPR035979">
    <property type="entry name" value="RBD_domain_sf"/>
</dbReference>
<evidence type="ECO:0000313" key="8">
    <source>
        <dbReference type="EMBL" id="KDQ08807.1"/>
    </source>
</evidence>
<evidence type="ECO:0000259" key="7">
    <source>
        <dbReference type="PROSITE" id="PS50961"/>
    </source>
</evidence>
<dbReference type="Pfam" id="PF00076">
    <property type="entry name" value="RRM_1"/>
    <property type="match status" value="2"/>
</dbReference>
<dbReference type="InterPro" id="IPR000504">
    <property type="entry name" value="RRM_dom"/>
</dbReference>
<dbReference type="InterPro" id="IPR002344">
    <property type="entry name" value="Lupus_La"/>
</dbReference>
<dbReference type="GO" id="GO:0006396">
    <property type="term" value="P:RNA processing"/>
    <property type="evidence" value="ECO:0007669"/>
    <property type="project" value="InterPro"/>
</dbReference>
<dbReference type="SUPFAM" id="SSF46785">
    <property type="entry name" value="Winged helix' DNA-binding domain"/>
    <property type="match status" value="2"/>
</dbReference>
<dbReference type="Pfam" id="PF05383">
    <property type="entry name" value="La"/>
    <property type="match status" value="1"/>
</dbReference>
<feature type="region of interest" description="Disordered" evidence="5">
    <location>
        <begin position="621"/>
        <end position="644"/>
    </location>
</feature>
<dbReference type="HOGENOM" id="CLU_442772_0_0_1"/>
<evidence type="ECO:0000256" key="2">
    <source>
        <dbReference type="ARBA" id="ARBA00022884"/>
    </source>
</evidence>
<name>A0A067MAG0_BOTB1</name>
<protein>
    <recommendedName>
        <fullName evidence="10">RRM domain-containing protein</fullName>
    </recommendedName>
</protein>
<dbReference type="PROSITE" id="PS50102">
    <property type="entry name" value="RRM"/>
    <property type="match status" value="2"/>
</dbReference>
<dbReference type="PROSITE" id="PS50961">
    <property type="entry name" value="HTH_LA"/>
    <property type="match status" value="2"/>
</dbReference>
<evidence type="ECO:0000256" key="5">
    <source>
        <dbReference type="SAM" id="MobiDB-lite"/>
    </source>
</evidence>
<dbReference type="PRINTS" id="PR00302">
    <property type="entry name" value="LUPUSLA"/>
</dbReference>
<dbReference type="GO" id="GO:0003729">
    <property type="term" value="F:mRNA binding"/>
    <property type="evidence" value="ECO:0007669"/>
    <property type="project" value="TreeGrafter"/>
</dbReference>
<sequence length="644" mass="73399">MSGETPTDEPGDLAEEYIRSMTYCDAHIIAERARDAERAAKILKKVEFWLSDSFLPYNEGMWRLYAAHPDHWIPISALVPILKRRRCLIFDVKETVAWVADALRKSEGLLEVDENGENVRRSGGIMRSEEPFCRSVYAKGFGQETGGLHARIQAFFSQYGDVVAVKMRRTKHKQFKGSVFCEFKRSETTDAFLESEPAPAWDGEPLLIMYKQAYCQGKYEEIAKARGDAGTVKYAPQQALGRRAFNAFRTTKSAKRKAPDEEPDWQEALKQVELYFSDINLLFDPQMWILHSNRSDNWVPIASIADLKEMRVFRPFGLDWIVNAIRKSESLLEVDTQGRKVRRKTEVPRLESHSVYVKGFGEEGDKTQADLEGFFSQYGEVVSVKMHREIDGKFDGSVTCRFDSQDAVDTFLAADPPPAWSETELDISHGLHAQEPEAAPQGRRRYVRFGNEKMLLKEDGTVDPEDIHWAKGCTLKFTGVGPGHFSWLDIKKPLKIYFRRIPYVKMSNSSQRQGIIGFKRALTEYDIEKVRTLVPVLAKGTVEWTRPSEEEERDFVTARVRELAVKAHQGPLEMRRRRPDAYINGKRIRGGRAAREMSKRTGSSVWEVSLDDPFGSEDDGWGIFVGNTTERDGVLDTEVEDPAP</sequence>
<feature type="compositionally biased region" description="Acidic residues" evidence="5">
    <location>
        <begin position="635"/>
        <end position="644"/>
    </location>
</feature>
<evidence type="ECO:0008006" key="10">
    <source>
        <dbReference type="Google" id="ProtNLM"/>
    </source>
</evidence>
<dbReference type="SUPFAM" id="SSF54928">
    <property type="entry name" value="RNA-binding domain, RBD"/>
    <property type="match status" value="2"/>
</dbReference>
<evidence type="ECO:0000256" key="1">
    <source>
        <dbReference type="ARBA" id="ARBA00004123"/>
    </source>
</evidence>
<evidence type="ECO:0000259" key="6">
    <source>
        <dbReference type="PROSITE" id="PS50102"/>
    </source>
</evidence>
<dbReference type="InParanoid" id="A0A067MAG0"/>
<dbReference type="SMART" id="SM00715">
    <property type="entry name" value="LA"/>
    <property type="match status" value="2"/>
</dbReference>
<dbReference type="Gene3D" id="3.30.70.330">
    <property type="match status" value="2"/>
</dbReference>
<comment type="subcellular location">
    <subcellularLocation>
        <location evidence="1">Nucleus</location>
    </subcellularLocation>
</comment>
<feature type="domain" description="HTH La-type RNA-binding" evidence="7">
    <location>
        <begin position="32"/>
        <end position="130"/>
    </location>
</feature>